<reference evidence="2 3" key="1">
    <citation type="submission" date="2021-03" db="EMBL/GenBank/DDBJ databases">
        <authorList>
            <person name="King G.J."/>
            <person name="Bancroft I."/>
            <person name="Baten A."/>
            <person name="Bloomfield J."/>
            <person name="Borpatragohain P."/>
            <person name="He Z."/>
            <person name="Irish N."/>
            <person name="Irwin J."/>
            <person name="Liu K."/>
            <person name="Mauleon R.P."/>
            <person name="Moore J."/>
            <person name="Morris R."/>
            <person name="Ostergaard L."/>
            <person name="Wang B."/>
            <person name="Wells R."/>
        </authorList>
    </citation>
    <scope>NUCLEOTIDE SEQUENCE [LARGE SCALE GENOMIC DNA]</scope>
    <source>
        <strain evidence="2">R-o-18</strain>
        <tissue evidence="2">Leaf</tissue>
    </source>
</reference>
<sequence>MGYWKSKIVPTMKKLFERSPANKDVVAEASKTPAFDDSKEAINKEIEDKKTELEPKVLDIYEATSAELKALVREPKEDGLTKHSAEVNKFLEALVEIGFPGSKDACELSSTSSGPVTFIFEKVCVFLPVEEKSREVENVEEVAKTEEPSKEEDTKPAKEDEIITTAEKEKETVEEKKEEVLPALVPVVAAAEEEKPAVEEEKKPAVEEEKKPAVEEEKKEAVEEQKKPVEEVNKEVVAAAAPVVETPSTNVTAALVVDAPAKAPES</sequence>
<dbReference type="Pfam" id="PF05558">
    <property type="entry name" value="DREPP"/>
    <property type="match status" value="1"/>
</dbReference>
<feature type="region of interest" description="Disordered" evidence="1">
    <location>
        <begin position="192"/>
        <end position="230"/>
    </location>
</feature>
<comment type="caution">
    <text evidence="2">The sequence shown here is derived from an EMBL/GenBank/DDBJ whole genome shotgun (WGS) entry which is preliminary data.</text>
</comment>
<feature type="region of interest" description="Disordered" evidence="1">
    <location>
        <begin position="136"/>
        <end position="163"/>
    </location>
</feature>
<dbReference type="PANTHER" id="PTHR38522:SF4">
    <property type="entry name" value="GENOME ASSEMBLY, CHROMOSOME: A09"/>
    <property type="match status" value="1"/>
</dbReference>
<keyword evidence="3" id="KW-1185">Reference proteome</keyword>
<accession>A0ABQ7LA02</accession>
<evidence type="ECO:0000256" key="1">
    <source>
        <dbReference type="SAM" id="MobiDB-lite"/>
    </source>
</evidence>
<evidence type="ECO:0000313" key="2">
    <source>
        <dbReference type="EMBL" id="KAG5383404.1"/>
    </source>
</evidence>
<name>A0ABQ7LA02_BRACM</name>
<evidence type="ECO:0000313" key="3">
    <source>
        <dbReference type="Proteomes" id="UP000823674"/>
    </source>
</evidence>
<organism evidence="2 3">
    <name type="scientific">Brassica rapa subsp. trilocularis</name>
    <dbReference type="NCBI Taxonomy" id="1813537"/>
    <lineage>
        <taxon>Eukaryota</taxon>
        <taxon>Viridiplantae</taxon>
        <taxon>Streptophyta</taxon>
        <taxon>Embryophyta</taxon>
        <taxon>Tracheophyta</taxon>
        <taxon>Spermatophyta</taxon>
        <taxon>Magnoliopsida</taxon>
        <taxon>eudicotyledons</taxon>
        <taxon>Gunneridae</taxon>
        <taxon>Pentapetalae</taxon>
        <taxon>rosids</taxon>
        <taxon>malvids</taxon>
        <taxon>Brassicales</taxon>
        <taxon>Brassicaceae</taxon>
        <taxon>Brassiceae</taxon>
        <taxon>Brassica</taxon>
    </lineage>
</organism>
<evidence type="ECO:0008006" key="4">
    <source>
        <dbReference type="Google" id="ProtNLM"/>
    </source>
</evidence>
<dbReference type="Proteomes" id="UP000823674">
    <property type="component" value="Chromosome A09"/>
</dbReference>
<dbReference type="EMBL" id="JADBGQ010000008">
    <property type="protein sequence ID" value="KAG5383404.1"/>
    <property type="molecule type" value="Genomic_DNA"/>
</dbReference>
<dbReference type="InterPro" id="IPR008469">
    <property type="entry name" value="DREPP"/>
</dbReference>
<gene>
    <name evidence="2" type="primary">A09p024690.1_BraROA</name>
    <name evidence="2" type="ORF">IGI04_034874</name>
</gene>
<protein>
    <recommendedName>
        <fullName evidence="4">Plasma membrane-associated cation-binding protein 1</fullName>
    </recommendedName>
</protein>
<dbReference type="PANTHER" id="PTHR38522">
    <property type="entry name" value="PLASMA MEMBRANE-ASSOCIATED CATION-BINDING PROTEIN 1"/>
    <property type="match status" value="1"/>
</dbReference>
<proteinExistence type="predicted"/>